<dbReference type="PROSITE" id="PS00409">
    <property type="entry name" value="PROKAR_NTER_METHYL"/>
    <property type="match status" value="1"/>
</dbReference>
<dbReference type="Gene3D" id="3.30.700.10">
    <property type="entry name" value="Glycoprotein, Type 4 Pilin"/>
    <property type="match status" value="1"/>
</dbReference>
<dbReference type="GO" id="GO:0015627">
    <property type="term" value="C:type II protein secretion system complex"/>
    <property type="evidence" value="ECO:0007669"/>
    <property type="project" value="InterPro"/>
</dbReference>
<accession>A0A650ELS2</accession>
<dbReference type="InterPro" id="IPR000983">
    <property type="entry name" value="Bac_GSPG_pilin"/>
</dbReference>
<dbReference type="SUPFAM" id="SSF54523">
    <property type="entry name" value="Pili subunits"/>
    <property type="match status" value="1"/>
</dbReference>
<dbReference type="PANTHER" id="PTHR30093:SF34">
    <property type="entry name" value="PREPILIN PEPTIDASE-DEPENDENT PROTEIN D"/>
    <property type="match status" value="1"/>
</dbReference>
<comment type="similarity">
    <text evidence="1">Belongs to the N-Me-Phe pilin family.</text>
</comment>
<dbReference type="PRINTS" id="PR00813">
    <property type="entry name" value="BCTERIALGSPG"/>
</dbReference>
<gene>
    <name evidence="3" type="ORF">Elusimicrob2101_0300</name>
</gene>
<proteinExistence type="inferred from homology"/>
<dbReference type="AlphaFoldDB" id="A0A650ELS2"/>
<organism evidence="3">
    <name type="scientific">uncultured Elusimicrobia bacterium</name>
    <dbReference type="NCBI Taxonomy" id="699876"/>
    <lineage>
        <taxon>Bacteria</taxon>
        <taxon>Pseudomonadati</taxon>
        <taxon>Elusimicrobiota</taxon>
        <taxon>Elusimicrobia</taxon>
        <taxon>environmental samples</taxon>
    </lineage>
</organism>
<evidence type="ECO:0008006" key="4">
    <source>
        <dbReference type="Google" id="ProtNLM"/>
    </source>
</evidence>
<reference evidence="3" key="1">
    <citation type="journal article" date="2020" name="J. ISSAAS">
        <title>Lactobacilli and other gastrointestinal microbiota of Peromyscus leucopus, reservoir host for agents of Lyme disease and other zoonoses in North America.</title>
        <authorList>
            <person name="Milovic A."/>
            <person name="Bassam K."/>
            <person name="Shao H."/>
            <person name="Chatzistamou I."/>
            <person name="Tufts D.M."/>
            <person name="Diuk-Wasser M."/>
            <person name="Barbour A.G."/>
        </authorList>
    </citation>
    <scope>NUCLEOTIDE SEQUENCE</scope>
    <source>
        <strain evidence="3">LL30</strain>
    </source>
</reference>
<dbReference type="Pfam" id="PF07963">
    <property type="entry name" value="N_methyl"/>
    <property type="match status" value="1"/>
</dbReference>
<dbReference type="EMBL" id="MN577572">
    <property type="protein sequence ID" value="QGT50767.1"/>
    <property type="molecule type" value="Genomic_DNA"/>
</dbReference>
<dbReference type="NCBIfam" id="TIGR02532">
    <property type="entry name" value="IV_pilin_GFxxxE"/>
    <property type="match status" value="1"/>
</dbReference>
<evidence type="ECO:0000256" key="2">
    <source>
        <dbReference type="ARBA" id="ARBA00022481"/>
    </source>
</evidence>
<evidence type="ECO:0000313" key="3">
    <source>
        <dbReference type="EMBL" id="QGT50767.1"/>
    </source>
</evidence>
<protein>
    <recommendedName>
        <fullName evidence="4">PilE-like protein</fullName>
    </recommendedName>
</protein>
<name>A0A650ELS2_9BACT</name>
<dbReference type="PANTHER" id="PTHR30093">
    <property type="entry name" value="GENERAL SECRETION PATHWAY PROTEIN G"/>
    <property type="match status" value="1"/>
</dbReference>
<keyword evidence="2" id="KW-0488">Methylation</keyword>
<dbReference type="InterPro" id="IPR045584">
    <property type="entry name" value="Pilin-like"/>
</dbReference>
<dbReference type="GO" id="GO:0015628">
    <property type="term" value="P:protein secretion by the type II secretion system"/>
    <property type="evidence" value="ECO:0007669"/>
    <property type="project" value="InterPro"/>
</dbReference>
<dbReference type="InterPro" id="IPR012902">
    <property type="entry name" value="N_methyl_site"/>
</dbReference>
<evidence type="ECO:0000256" key="1">
    <source>
        <dbReference type="ARBA" id="ARBA00005233"/>
    </source>
</evidence>
<sequence>MKTGFTLIELLVVVLIIGILAAVALPQYNQAVLKARYSEMQTIIAAYKTAAEAYYMANGEYPRYWNDMDLTPPAGCSASDTVMDGRLGCSRKEFNIDLYDGANKSLAGFYHPNNKLKIVYTQWLDISAHPGQRECWAVDNNTSAHNFCRSMGGVQNGKATNSSCTTNGSCTIYVLP</sequence>